<dbReference type="Proteomes" id="UP000492821">
    <property type="component" value="Unassembled WGS sequence"/>
</dbReference>
<reference evidence="2" key="2">
    <citation type="submission" date="2020-10" db="UniProtKB">
        <authorList>
            <consortium name="WormBaseParasite"/>
        </authorList>
    </citation>
    <scope>IDENTIFICATION</scope>
</reference>
<keyword evidence="1" id="KW-1185">Reference proteome</keyword>
<organism evidence="1 2">
    <name type="scientific">Panagrellus redivivus</name>
    <name type="common">Microworm</name>
    <dbReference type="NCBI Taxonomy" id="6233"/>
    <lineage>
        <taxon>Eukaryota</taxon>
        <taxon>Metazoa</taxon>
        <taxon>Ecdysozoa</taxon>
        <taxon>Nematoda</taxon>
        <taxon>Chromadorea</taxon>
        <taxon>Rhabditida</taxon>
        <taxon>Tylenchina</taxon>
        <taxon>Panagrolaimomorpha</taxon>
        <taxon>Panagrolaimoidea</taxon>
        <taxon>Panagrolaimidae</taxon>
        <taxon>Panagrellus</taxon>
    </lineage>
</organism>
<dbReference type="WBParaSite" id="Pan_g22973.t1">
    <property type="protein sequence ID" value="Pan_g22973.t1"/>
    <property type="gene ID" value="Pan_g22973"/>
</dbReference>
<proteinExistence type="predicted"/>
<evidence type="ECO:0000313" key="1">
    <source>
        <dbReference type="Proteomes" id="UP000492821"/>
    </source>
</evidence>
<sequence length="66" mass="7827">MSTPPVNLAAASLLMAIIRQESEVPVPPNEAPYSCRRKVWLFRRSRYYRCRWAFDGSVWLRGLRDW</sequence>
<name>A0A7E4VPB7_PANRE</name>
<reference evidence="1" key="1">
    <citation type="journal article" date="2013" name="Genetics">
        <title>The draft genome and transcriptome of Panagrellus redivivus are shaped by the harsh demands of a free-living lifestyle.</title>
        <authorList>
            <person name="Srinivasan J."/>
            <person name="Dillman A.R."/>
            <person name="Macchietto M.G."/>
            <person name="Heikkinen L."/>
            <person name="Lakso M."/>
            <person name="Fracchia K.M."/>
            <person name="Antoshechkin I."/>
            <person name="Mortazavi A."/>
            <person name="Wong G."/>
            <person name="Sternberg P.W."/>
        </authorList>
    </citation>
    <scope>NUCLEOTIDE SEQUENCE [LARGE SCALE GENOMIC DNA]</scope>
    <source>
        <strain evidence="1">MT8872</strain>
    </source>
</reference>
<accession>A0A7E4VPB7</accession>
<dbReference type="AlphaFoldDB" id="A0A7E4VPB7"/>
<protein>
    <submittedName>
        <fullName evidence="2">Secreted protein</fullName>
    </submittedName>
</protein>
<evidence type="ECO:0000313" key="2">
    <source>
        <dbReference type="WBParaSite" id="Pan_g22973.t1"/>
    </source>
</evidence>